<dbReference type="GeneID" id="8249261"/>
<reference evidence="1 2" key="1">
    <citation type="journal article" date="2009" name="Science">
        <title>Green evolution and dynamic adaptations revealed by genomes of the marine picoeukaryotes Micromonas.</title>
        <authorList>
            <person name="Worden A.Z."/>
            <person name="Lee J.H."/>
            <person name="Mock T."/>
            <person name="Rouze P."/>
            <person name="Simmons M.P."/>
            <person name="Aerts A.L."/>
            <person name="Allen A.E."/>
            <person name="Cuvelier M.L."/>
            <person name="Derelle E."/>
            <person name="Everett M.V."/>
            <person name="Foulon E."/>
            <person name="Grimwood J."/>
            <person name="Gundlach H."/>
            <person name="Henrissat B."/>
            <person name="Napoli C."/>
            <person name="McDonald S.M."/>
            <person name="Parker M.S."/>
            <person name="Rombauts S."/>
            <person name="Salamov A."/>
            <person name="Von Dassow P."/>
            <person name="Badger J.H."/>
            <person name="Coutinho P.M."/>
            <person name="Demir E."/>
            <person name="Dubchak I."/>
            <person name="Gentemann C."/>
            <person name="Eikrem W."/>
            <person name="Gready J.E."/>
            <person name="John U."/>
            <person name="Lanier W."/>
            <person name="Lindquist E.A."/>
            <person name="Lucas S."/>
            <person name="Mayer K.F."/>
            <person name="Moreau H."/>
            <person name="Not F."/>
            <person name="Otillar R."/>
            <person name="Panaud O."/>
            <person name="Pangilinan J."/>
            <person name="Paulsen I."/>
            <person name="Piegu B."/>
            <person name="Poliakov A."/>
            <person name="Robbens S."/>
            <person name="Schmutz J."/>
            <person name="Toulza E."/>
            <person name="Wyss T."/>
            <person name="Zelensky A."/>
            <person name="Zhou K."/>
            <person name="Armbrust E.V."/>
            <person name="Bhattacharya D."/>
            <person name="Goodenough U.W."/>
            <person name="Van de Peer Y."/>
            <person name="Grigoriev I.V."/>
        </authorList>
    </citation>
    <scope>NUCLEOTIDE SEQUENCE [LARGE SCALE GENOMIC DNA]</scope>
    <source>
        <strain evidence="2">RCC299 / NOUM17</strain>
    </source>
</reference>
<accession>C1EHX9</accession>
<dbReference type="OMA" id="EEIWSSH"/>
<organism evidence="1 2">
    <name type="scientific">Micromonas commoda (strain RCC299 / NOUM17 / CCMP2709)</name>
    <name type="common">Picoplanktonic green alga</name>
    <dbReference type="NCBI Taxonomy" id="296587"/>
    <lineage>
        <taxon>Eukaryota</taxon>
        <taxon>Viridiplantae</taxon>
        <taxon>Chlorophyta</taxon>
        <taxon>Mamiellophyceae</taxon>
        <taxon>Mamiellales</taxon>
        <taxon>Mamiellaceae</taxon>
        <taxon>Micromonas</taxon>
    </lineage>
</organism>
<keyword evidence="2" id="KW-1185">Reference proteome</keyword>
<dbReference type="EMBL" id="CP001333">
    <property type="protein sequence ID" value="ACO67760.1"/>
    <property type="molecule type" value="Genomic_DNA"/>
</dbReference>
<proteinExistence type="predicted"/>
<name>C1EHX9_MICCC</name>
<dbReference type="RefSeq" id="XP_002506502.1">
    <property type="nucleotide sequence ID" value="XM_002506456.1"/>
</dbReference>
<dbReference type="Proteomes" id="UP000002009">
    <property type="component" value="Chromosome 15"/>
</dbReference>
<dbReference type="AlphaFoldDB" id="C1EHX9"/>
<dbReference type="InParanoid" id="C1EHX9"/>
<protein>
    <submittedName>
        <fullName evidence="1">Uncharacterized protein</fullName>
    </submittedName>
</protein>
<dbReference type="KEGG" id="mis:MICPUN_109547"/>
<dbReference type="OrthoDB" id="1866077at2759"/>
<sequence length="56" mass="6219">MLGTRITSFAFGFACASGISMYKLKEEIWSSHKILADQCAATEARLSKLEMTMSKQ</sequence>
<evidence type="ECO:0000313" key="1">
    <source>
        <dbReference type="EMBL" id="ACO67760.1"/>
    </source>
</evidence>
<evidence type="ECO:0000313" key="2">
    <source>
        <dbReference type="Proteomes" id="UP000002009"/>
    </source>
</evidence>
<gene>
    <name evidence="1" type="ORF">MICPUN_109547</name>
</gene>